<feature type="compositionally biased region" description="Low complexity" evidence="10">
    <location>
        <begin position="71"/>
        <end position="91"/>
    </location>
</feature>
<dbReference type="Pfam" id="PF12874">
    <property type="entry name" value="zf-met"/>
    <property type="match status" value="1"/>
</dbReference>
<keyword evidence="6" id="KW-0805">Transcription regulation</keyword>
<keyword evidence="13" id="KW-1185">Reference proteome</keyword>
<dbReference type="GO" id="GO:0030514">
    <property type="term" value="P:negative regulation of BMP signaling pathway"/>
    <property type="evidence" value="ECO:0007669"/>
    <property type="project" value="EnsemblMetazoa"/>
</dbReference>
<dbReference type="PANTHER" id="PTHR45944:SF2">
    <property type="entry name" value="SCHNURRI, ISOFORM F"/>
    <property type="match status" value="1"/>
</dbReference>
<keyword evidence="2" id="KW-0479">Metal-binding</keyword>
<evidence type="ECO:0000256" key="2">
    <source>
        <dbReference type="ARBA" id="ARBA00022723"/>
    </source>
</evidence>
<dbReference type="InterPro" id="IPR051969">
    <property type="entry name" value="Zinc-finger_DNA-bd_regulators"/>
</dbReference>
<dbReference type="Proteomes" id="UP000005237">
    <property type="component" value="Unassembled WGS sequence"/>
</dbReference>
<feature type="domain" description="C2H2-type" evidence="11">
    <location>
        <begin position="1379"/>
        <end position="1408"/>
    </location>
</feature>
<dbReference type="Gene3D" id="3.30.160.60">
    <property type="entry name" value="Classic Zinc Finger"/>
    <property type="match status" value="3"/>
</dbReference>
<dbReference type="GO" id="GO:0010628">
    <property type="term" value="P:positive regulation of gene expression"/>
    <property type="evidence" value="ECO:0007669"/>
    <property type="project" value="EnsemblMetazoa"/>
</dbReference>
<dbReference type="GO" id="GO:0005634">
    <property type="term" value="C:nucleus"/>
    <property type="evidence" value="ECO:0007669"/>
    <property type="project" value="UniProtKB-SubCell"/>
</dbReference>
<dbReference type="Pfam" id="PF00096">
    <property type="entry name" value="zf-C2H2"/>
    <property type="match status" value="2"/>
</dbReference>
<feature type="compositionally biased region" description="Polar residues" evidence="10">
    <location>
        <begin position="258"/>
        <end position="271"/>
    </location>
</feature>
<keyword evidence="4 9" id="KW-0863">Zinc-finger</keyword>
<dbReference type="FunFam" id="3.30.160.60:FF:002903">
    <property type="entry name" value="Protein CBR-SMA-9"/>
    <property type="match status" value="1"/>
</dbReference>
<dbReference type="GO" id="GO:0045138">
    <property type="term" value="P:nematode male tail tip morphogenesis"/>
    <property type="evidence" value="ECO:0007669"/>
    <property type="project" value="EnsemblMetazoa"/>
</dbReference>
<dbReference type="GO" id="GO:0040018">
    <property type="term" value="P:positive regulation of multicellular organism growth"/>
    <property type="evidence" value="ECO:0007669"/>
    <property type="project" value="EnsemblMetazoa"/>
</dbReference>
<dbReference type="GO" id="GO:0048337">
    <property type="term" value="P:positive regulation of mesodermal cell fate specification"/>
    <property type="evidence" value="ECO:0007669"/>
    <property type="project" value="EnsemblMetazoa"/>
</dbReference>
<evidence type="ECO:0000256" key="3">
    <source>
        <dbReference type="ARBA" id="ARBA00022737"/>
    </source>
</evidence>
<feature type="compositionally biased region" description="Polar residues" evidence="10">
    <location>
        <begin position="151"/>
        <end position="169"/>
    </location>
</feature>
<dbReference type="InterPro" id="IPR003604">
    <property type="entry name" value="Matrin/U1-like-C_Znf_C2H2"/>
</dbReference>
<feature type="domain" description="C2H2-type" evidence="11">
    <location>
        <begin position="1323"/>
        <end position="1354"/>
    </location>
</feature>
<dbReference type="PROSITE" id="PS50157">
    <property type="entry name" value="ZINC_FINGER_C2H2_2"/>
    <property type="match status" value="6"/>
</dbReference>
<evidence type="ECO:0000256" key="1">
    <source>
        <dbReference type="ARBA" id="ARBA00004123"/>
    </source>
</evidence>
<dbReference type="GO" id="GO:0000978">
    <property type="term" value="F:RNA polymerase II cis-regulatory region sequence-specific DNA binding"/>
    <property type="evidence" value="ECO:0007669"/>
    <property type="project" value="TreeGrafter"/>
</dbReference>
<reference evidence="13" key="1">
    <citation type="submission" date="2010-08" db="EMBL/GenBank/DDBJ databases">
        <authorList>
            <consortium name="Caenorhabditis japonica Sequencing Consortium"/>
            <person name="Wilson R.K."/>
        </authorList>
    </citation>
    <scope>NUCLEOTIDE SEQUENCE [LARGE SCALE GENOMIC DNA]</scope>
    <source>
        <strain evidence="13">DF5081</strain>
    </source>
</reference>
<feature type="domain" description="C2H2-type" evidence="11">
    <location>
        <begin position="1738"/>
        <end position="1767"/>
    </location>
</feature>
<dbReference type="GO" id="GO:0003713">
    <property type="term" value="F:transcription coactivator activity"/>
    <property type="evidence" value="ECO:0007669"/>
    <property type="project" value="EnsemblMetazoa"/>
</dbReference>
<dbReference type="PANTHER" id="PTHR45944">
    <property type="entry name" value="SCHNURRI, ISOFORM F"/>
    <property type="match status" value="1"/>
</dbReference>
<feature type="compositionally biased region" description="Polar residues" evidence="10">
    <location>
        <begin position="106"/>
        <end position="118"/>
    </location>
</feature>
<feature type="domain" description="C2H2-type" evidence="11">
    <location>
        <begin position="1063"/>
        <end position="1092"/>
    </location>
</feature>
<feature type="region of interest" description="Disordered" evidence="10">
    <location>
        <begin position="1242"/>
        <end position="1263"/>
    </location>
</feature>
<evidence type="ECO:0000259" key="11">
    <source>
        <dbReference type="PROSITE" id="PS50157"/>
    </source>
</evidence>
<dbReference type="SMART" id="SM00451">
    <property type="entry name" value="ZnF_U1"/>
    <property type="match status" value="2"/>
</dbReference>
<evidence type="ECO:0000256" key="4">
    <source>
        <dbReference type="ARBA" id="ARBA00022771"/>
    </source>
</evidence>
<feature type="region of interest" description="Disordered" evidence="10">
    <location>
        <begin position="291"/>
        <end position="310"/>
    </location>
</feature>
<keyword evidence="5" id="KW-0862">Zinc</keyword>
<feature type="region of interest" description="Disordered" evidence="10">
    <location>
        <begin position="63"/>
        <end position="119"/>
    </location>
</feature>
<dbReference type="SUPFAM" id="SSF57667">
    <property type="entry name" value="beta-beta-alpha zinc fingers"/>
    <property type="match status" value="3"/>
</dbReference>
<feature type="compositionally biased region" description="Polar residues" evidence="10">
    <location>
        <begin position="1815"/>
        <end position="1833"/>
    </location>
</feature>
<dbReference type="GO" id="GO:0000981">
    <property type="term" value="F:DNA-binding transcription factor activity, RNA polymerase II-specific"/>
    <property type="evidence" value="ECO:0007669"/>
    <property type="project" value="TreeGrafter"/>
</dbReference>
<dbReference type="FunFam" id="3.30.160.60:FF:000594">
    <property type="entry name" value="Transcription factor HIVEP2"/>
    <property type="match status" value="1"/>
</dbReference>
<evidence type="ECO:0000313" key="13">
    <source>
        <dbReference type="Proteomes" id="UP000005237"/>
    </source>
</evidence>
<evidence type="ECO:0000256" key="5">
    <source>
        <dbReference type="ARBA" id="ARBA00022833"/>
    </source>
</evidence>
<feature type="compositionally biased region" description="Low complexity" evidence="10">
    <location>
        <begin position="1619"/>
        <end position="1630"/>
    </location>
</feature>
<evidence type="ECO:0000313" key="12">
    <source>
        <dbReference type="EnsemblMetazoa" id="CJA01121.1"/>
    </source>
</evidence>
<dbReference type="EnsemblMetazoa" id="CJA01121.1">
    <property type="protein sequence ID" value="CJA01121.1"/>
    <property type="gene ID" value="WBGene00120325"/>
</dbReference>
<dbReference type="GO" id="GO:0003714">
    <property type="term" value="F:transcription corepressor activity"/>
    <property type="evidence" value="ECO:0007669"/>
    <property type="project" value="EnsemblMetazoa"/>
</dbReference>
<dbReference type="GO" id="GO:0010629">
    <property type="term" value="P:negative regulation of gene expression"/>
    <property type="evidence" value="ECO:0007669"/>
    <property type="project" value="EnsemblMetazoa"/>
</dbReference>
<feature type="compositionally biased region" description="Low complexity" evidence="10">
    <location>
        <begin position="1242"/>
        <end position="1253"/>
    </location>
</feature>
<evidence type="ECO:0000256" key="10">
    <source>
        <dbReference type="SAM" id="MobiDB-lite"/>
    </source>
</evidence>
<feature type="region of interest" description="Disordered" evidence="10">
    <location>
        <begin position="1604"/>
        <end position="1630"/>
    </location>
</feature>
<name>A0A8R1DFN9_CAEJA</name>
<feature type="compositionally biased region" description="Polar residues" evidence="10">
    <location>
        <begin position="1604"/>
        <end position="1618"/>
    </location>
</feature>
<feature type="region of interest" description="Disordered" evidence="10">
    <location>
        <begin position="1184"/>
        <end position="1222"/>
    </location>
</feature>
<feature type="region of interest" description="Disordered" evidence="10">
    <location>
        <begin position="251"/>
        <end position="279"/>
    </location>
</feature>
<dbReference type="InterPro" id="IPR013087">
    <property type="entry name" value="Znf_C2H2_type"/>
</dbReference>
<comment type="subcellular location">
    <subcellularLocation>
        <location evidence="1">Nucleus</location>
    </subcellularLocation>
</comment>
<dbReference type="GO" id="GO:1900182">
    <property type="term" value="P:positive regulation of protein localization to nucleus"/>
    <property type="evidence" value="ECO:0007669"/>
    <property type="project" value="EnsemblMetazoa"/>
</dbReference>
<feature type="domain" description="C2H2-type" evidence="11">
    <location>
        <begin position="1035"/>
        <end position="1062"/>
    </location>
</feature>
<dbReference type="InterPro" id="IPR036236">
    <property type="entry name" value="Znf_C2H2_sf"/>
</dbReference>
<organism evidence="12 13">
    <name type="scientific">Caenorhabditis japonica</name>
    <dbReference type="NCBI Taxonomy" id="281687"/>
    <lineage>
        <taxon>Eukaryota</taxon>
        <taxon>Metazoa</taxon>
        <taxon>Ecdysozoa</taxon>
        <taxon>Nematoda</taxon>
        <taxon>Chromadorea</taxon>
        <taxon>Rhabditida</taxon>
        <taxon>Rhabditina</taxon>
        <taxon>Rhabditomorpha</taxon>
        <taxon>Rhabditoidea</taxon>
        <taxon>Rhabditidae</taxon>
        <taxon>Peloderinae</taxon>
        <taxon>Caenorhabditis</taxon>
    </lineage>
</organism>
<protein>
    <recommendedName>
        <fullName evidence="11">C2H2-type domain-containing protein</fullName>
    </recommendedName>
</protein>
<feature type="region of interest" description="Disordered" evidence="10">
    <location>
        <begin position="1676"/>
        <end position="1705"/>
    </location>
</feature>
<feature type="region of interest" description="Disordered" evidence="10">
    <location>
        <begin position="1789"/>
        <end position="1833"/>
    </location>
</feature>
<evidence type="ECO:0000256" key="9">
    <source>
        <dbReference type="PROSITE-ProRule" id="PRU00042"/>
    </source>
</evidence>
<sequence>MLTEHQQQMIQNEAVQHRQMLIASTPVPRGGITMGTPISIARRSGEGPPTVSAHTPVSVRTPVAVQPQKQNSNPSINPCSPSTSSSSLSMLPAPPVMLIAPKPVDQPSSSKAASGNESMSDHINRIISENEVILQGDPVIRKKRPYHRQIGAQSSVDHDSNSGGSTRTSPGPKDNRMLQAASRSQSLFELSGSKNFIGSLTSGQPLLRPVNAQNDPNHTPECSYCKLTFSNEVGLQAHELVCGMKKEEEKSRIEKNLGPTSSQHPMDNPQSALKRRHTHQDATIAMQSSAPPAQAPFNLPGPSEPAPKIKKENDVGVLGAAVTPSASASEAQSTNTFPKSLPKEWQSHITTVQHLAAIIPSYIQAFLAKLLQTKLGAISEGSLRHIFEVYHVPPNAIQQFLHFASQLEDQQLEEMNVELEKTHMNMTDEHLENKAIQIHPLHELEIAEMQKQQEAMNRGHIPELLISVQALLSHLSGKRVIKNPGNTFCMIKLLHANGKDVTDIPYKNVTDLEECNERFVRQMRDIQTIVNMNNALLEALSSDDSVSATNPLFLLAREQGAILNFILRHTGMVHLTICASIAKVLGVGSLQQAQQQAAQMALENQRLQEDVQLNGTAPAPSENEIQAVVDTRAEDEDDDIQIEVVDEDQEREIAKLVAASHTDTNSRSEHIQQFLVPILAEAEAQGFEFLTDQPCAAKEGVEPNGHVTIANGAILGNGIALGDRANDEADRANPVNDILAWNIKDIDGSSERPYWLVIKEDVGGRPTFMASRGFSSKKDHSKNITSETYVTVPRQQPAFAEQEGTISMYANWALPIHNEAETKMNLSFMGQVSLKPRTGQHNFWKYTIANKDLGQYRMTHSSFWDISTKIRDRQASQSEESIEDQLQKLDPNMAEQIKELMSKDEKKRPEVAIIGAPEEIAGETSSAALPTHLLMRSPRPQTPVVIMHNDNESLEKEMLIPANVSSSQESPVVLIAKTENSDSRPTVITRDNVVRAQRDRPKYVSRMRPKHEQIIGGHRTDEVYVYVRGRGRGRYICDRCGIRCKKPSMLKKHIKSHTDVRAFNCTACNFSFKTKGNLTKHLSSKTHQRRIANIQAGNESDGTTPSTSSMMNMEDRFHQNEPLLDDYDNNSSDEEEYDLHEMQAEHKFKFGQEHILLERTAHTPPTRWMLVDVLNDEHYWPAPDRRSCMSAPPVAMQRDPDDRAITPSESGTPQVAHAPPSPLRGNLVSYVVPPQQFDQVQSSSSSILAESSSTGNQDSSFSSLVKPVLPTNSATIPNFDDLLQKDETLNCDQCDRTFRKPSDLNLHQLTHNIEKQQSKNRMYQCTECRIPLRTKSLLSKHLETVHGVHMDESVQASIDPLASTQSVLGGPSSNNPRSFMCVDCDIGFRKHGILAKHLRSKTHVMKLESLQRLPVDTLSLITKKDNGACLNDIDTSDCEKARISLLSESSRKRKKSDIVEKLRNEPNQHDEQHVKAAGGTVALTPEMLRALATAQSQPAASFPMGVVSAASQLHQLQYVAHPNGAPTVAGVAATNTAAASSIPIGIVLSALQKESGGLGILQLAQTSSPHLGSVASPAQHFTNKSYLKLIIVISMLLQLQNTTNPSFQSKNDSKTVPRSQTSASSPLLPSSTTINPLTVLSSYRKRSEPLIAPGHSGPNNSFGLISMPAPSKRANIWTPPNPPPRKAEKHPVRPHSRRPKPIPDTTKCPLCMENLPNPIELQVHLHVDHIRMMDGAEYKCPRKHCGLNYNCQENLRAHVRAHYESDHQKLLDEKTLLTDAIIFPTDRSKALKPMSPKKDSGQTSFKSILEHHETYNQPGPSSSTSQKTPGASN</sequence>
<feature type="compositionally biased region" description="Polar residues" evidence="10">
    <location>
        <begin position="1254"/>
        <end position="1263"/>
    </location>
</feature>
<proteinExistence type="predicted"/>
<keyword evidence="8" id="KW-0539">Nucleus</keyword>
<dbReference type="GO" id="GO:0034605">
    <property type="term" value="P:cellular response to heat"/>
    <property type="evidence" value="ECO:0007669"/>
    <property type="project" value="EnsemblMetazoa"/>
</dbReference>
<dbReference type="SMART" id="SM00355">
    <property type="entry name" value="ZnF_C2H2"/>
    <property type="match status" value="8"/>
</dbReference>
<dbReference type="PROSITE" id="PS00028">
    <property type="entry name" value="ZINC_FINGER_C2H2_1"/>
    <property type="match status" value="6"/>
</dbReference>
<reference evidence="12" key="2">
    <citation type="submission" date="2022-06" db="UniProtKB">
        <authorList>
            <consortium name="EnsemblMetazoa"/>
        </authorList>
    </citation>
    <scope>IDENTIFICATION</scope>
    <source>
        <strain evidence="12">DF5081</strain>
    </source>
</reference>
<keyword evidence="3" id="KW-0677">Repeat</keyword>
<evidence type="ECO:0000256" key="7">
    <source>
        <dbReference type="ARBA" id="ARBA00023163"/>
    </source>
</evidence>
<keyword evidence="7" id="KW-0804">Transcription</keyword>
<evidence type="ECO:0000256" key="6">
    <source>
        <dbReference type="ARBA" id="ARBA00023015"/>
    </source>
</evidence>
<dbReference type="GO" id="GO:0008340">
    <property type="term" value="P:determination of adult lifespan"/>
    <property type="evidence" value="ECO:0007669"/>
    <property type="project" value="EnsemblMetazoa"/>
</dbReference>
<feature type="domain" description="C2H2-type" evidence="11">
    <location>
        <begin position="1289"/>
        <end position="1316"/>
    </location>
</feature>
<feature type="region of interest" description="Disordered" evidence="10">
    <location>
        <begin position="151"/>
        <end position="177"/>
    </location>
</feature>
<dbReference type="GO" id="GO:0008270">
    <property type="term" value="F:zinc ion binding"/>
    <property type="evidence" value="ECO:0007669"/>
    <property type="project" value="UniProtKB-KW"/>
</dbReference>
<evidence type="ECO:0000256" key="8">
    <source>
        <dbReference type="ARBA" id="ARBA00023242"/>
    </source>
</evidence>
<accession>A0A8R1DFN9</accession>